<dbReference type="InterPro" id="IPR036420">
    <property type="entry name" value="BRCT_dom_sf"/>
</dbReference>
<keyword evidence="5 14" id="KW-0548">Nucleotidyltransferase</keyword>
<comment type="caution">
    <text evidence="17">The sequence shown here is derived from an EMBL/GenBank/DDBJ whole genome shotgun (WGS) entry which is preliminary data.</text>
</comment>
<dbReference type="Pfam" id="PF10391">
    <property type="entry name" value="DNA_pol_lambd_f"/>
    <property type="match status" value="1"/>
</dbReference>
<evidence type="ECO:0000256" key="12">
    <source>
        <dbReference type="ARBA" id="ARBA00049244"/>
    </source>
</evidence>
<comment type="cofactor">
    <cofactor evidence="1">
        <name>Mn(2+)</name>
        <dbReference type="ChEBI" id="CHEBI:29035"/>
    </cofactor>
</comment>
<reference evidence="17 18" key="1">
    <citation type="submission" date="2015-03" db="EMBL/GenBank/DDBJ databases">
        <authorList>
            <person name="Radwan O."/>
            <person name="Al-Naeli F.A."/>
            <person name="Rendon G.A."/>
            <person name="Fields C."/>
        </authorList>
    </citation>
    <scope>NUCLEOTIDE SEQUENCE [LARGE SCALE GENOMIC DNA]</scope>
    <source>
        <strain evidence="17">CR-DP1</strain>
    </source>
</reference>
<dbReference type="GO" id="GO:0003887">
    <property type="term" value="F:DNA-directed DNA polymerase activity"/>
    <property type="evidence" value="ECO:0007669"/>
    <property type="project" value="UniProtKB-UniRule"/>
</dbReference>
<keyword evidence="7 14" id="KW-0227">DNA damage</keyword>
<evidence type="ECO:0000259" key="16">
    <source>
        <dbReference type="PROSITE" id="PS50172"/>
    </source>
</evidence>
<dbReference type="AlphaFoldDB" id="A0A0F4ZAE6"/>
<dbReference type="InterPro" id="IPR019843">
    <property type="entry name" value="DNA_pol-X_BS"/>
</dbReference>
<keyword evidence="6" id="KW-0235">DNA replication</keyword>
<dbReference type="GO" id="GO:0006260">
    <property type="term" value="P:DNA replication"/>
    <property type="evidence" value="ECO:0007669"/>
    <property type="project" value="UniProtKB-KW"/>
</dbReference>
<comment type="subcellular location">
    <subcellularLocation>
        <location evidence="14">Nucleus</location>
    </subcellularLocation>
</comment>
<dbReference type="InterPro" id="IPR001357">
    <property type="entry name" value="BRCT_dom"/>
</dbReference>
<feature type="compositionally biased region" description="Basic and acidic residues" evidence="15">
    <location>
        <begin position="24"/>
        <end position="45"/>
    </location>
</feature>
<dbReference type="PANTHER" id="PTHR11276">
    <property type="entry name" value="DNA POLYMERASE TYPE-X FAMILY MEMBER"/>
    <property type="match status" value="1"/>
</dbReference>
<dbReference type="Gene3D" id="1.10.150.110">
    <property type="entry name" value="DNA polymerase beta, N-terminal domain-like"/>
    <property type="match status" value="1"/>
</dbReference>
<dbReference type="InterPro" id="IPR022312">
    <property type="entry name" value="DNA_pol_X"/>
</dbReference>
<dbReference type="Gene3D" id="1.10.150.20">
    <property type="entry name" value="5' to 3' exonuclease, C-terminal subdomain"/>
    <property type="match status" value="1"/>
</dbReference>
<dbReference type="GO" id="GO:0006303">
    <property type="term" value="P:double-strand break repair via nonhomologous end joining"/>
    <property type="evidence" value="ECO:0007669"/>
    <property type="project" value="TreeGrafter"/>
</dbReference>
<keyword evidence="9" id="KW-0238">DNA-binding</keyword>
<dbReference type="InterPro" id="IPR037160">
    <property type="entry name" value="DNA_Pol_thumb_sf"/>
</dbReference>
<feature type="compositionally biased region" description="Low complexity" evidence="15">
    <location>
        <begin position="46"/>
        <end position="71"/>
    </location>
</feature>
<dbReference type="GO" id="GO:0046872">
    <property type="term" value="F:metal ion binding"/>
    <property type="evidence" value="ECO:0007669"/>
    <property type="project" value="UniProtKB-UniRule"/>
</dbReference>
<comment type="catalytic activity">
    <reaction evidence="12 14">
        <text>DNA(n) + a 2'-deoxyribonucleoside 5'-triphosphate = DNA(n+1) + diphosphate</text>
        <dbReference type="Rhea" id="RHEA:22508"/>
        <dbReference type="Rhea" id="RHEA-COMP:17339"/>
        <dbReference type="Rhea" id="RHEA-COMP:17340"/>
        <dbReference type="ChEBI" id="CHEBI:33019"/>
        <dbReference type="ChEBI" id="CHEBI:61560"/>
        <dbReference type="ChEBI" id="CHEBI:173112"/>
        <dbReference type="EC" id="2.7.7.7"/>
    </reaction>
</comment>
<dbReference type="OrthoDB" id="205514at2759"/>
<evidence type="ECO:0000256" key="9">
    <source>
        <dbReference type="ARBA" id="ARBA00023125"/>
    </source>
</evidence>
<dbReference type="PANTHER" id="PTHR11276:SF28">
    <property type="entry name" value="DNA POLYMERASE LAMBDA"/>
    <property type="match status" value="1"/>
</dbReference>
<dbReference type="InterPro" id="IPR002008">
    <property type="entry name" value="DNA_pol_X_beta-like"/>
</dbReference>
<dbReference type="InterPro" id="IPR027421">
    <property type="entry name" value="DNA_pol_lamdba_lyase_dom_sf"/>
</dbReference>
<dbReference type="Pfam" id="PF14792">
    <property type="entry name" value="DNA_pol_B_palm"/>
    <property type="match status" value="1"/>
</dbReference>
<dbReference type="GO" id="GO:0016829">
    <property type="term" value="F:lyase activity"/>
    <property type="evidence" value="ECO:0007669"/>
    <property type="project" value="UniProtKB-KW"/>
</dbReference>
<dbReference type="Gene3D" id="3.30.210.10">
    <property type="entry name" value="DNA polymerase, thumb domain"/>
    <property type="match status" value="1"/>
</dbReference>
<accession>A0A0F4ZAE6</accession>
<feature type="region of interest" description="Disordered" evidence="15">
    <location>
        <begin position="1"/>
        <end position="118"/>
    </location>
</feature>
<dbReference type="InterPro" id="IPR043519">
    <property type="entry name" value="NT_sf"/>
</dbReference>
<evidence type="ECO:0000256" key="8">
    <source>
        <dbReference type="ARBA" id="ARBA00022932"/>
    </source>
</evidence>
<evidence type="ECO:0000313" key="17">
    <source>
        <dbReference type="EMBL" id="KKA27255.1"/>
    </source>
</evidence>
<dbReference type="SUPFAM" id="SSF47802">
    <property type="entry name" value="DNA polymerase beta, N-terminal domain-like"/>
    <property type="match status" value="1"/>
</dbReference>
<evidence type="ECO:0000256" key="15">
    <source>
        <dbReference type="SAM" id="MobiDB-lite"/>
    </source>
</evidence>
<dbReference type="FunFam" id="1.10.150.110:FF:000005">
    <property type="entry name" value="DNA polymerase POL4"/>
    <property type="match status" value="1"/>
</dbReference>
<dbReference type="EMBL" id="LAEV01001840">
    <property type="protein sequence ID" value="KKA27255.1"/>
    <property type="molecule type" value="Genomic_DNA"/>
</dbReference>
<sequence length="599" mass="67129">MDLAVESGEEDNSVVEIAPSEVCMRVEKTTAAHTEKLVHTEKSVSTDKPISTKKTTPKPGSSLENTFPKSIPKSENKPKSKPSSRPLPKPLPKPQSTTLIPPKSRRGPKPKPAPSIPESKRIFTGLSIYFLPNDDIAPARRARITKACEYGAEWVRKIEEATHIAVDKTLSWAQAEPFLKDRKSDAVLVNETYTVDCVKFKTLLRPDQKKYCIQGFEVTREKSQDIGYKRSHSAMEAGEEADKPDVMRWKRRYRVAFPNAEIIHILDQMCTFYTQTSDLWRSIAYRKAIATLRRHPHPVRTAAQAQQLPGIGPRLALKIEEIATTHRLRRLEAARATPLAQTQALFLGVYGAGPVVVQRWIARGLRTLDDLKNYNGLTRVQQIGVARYDDLNTKIPRAEMDALAAYVQGALRQVDPDARAVVCGSYRRGAPASNDIDFLITKPVTRTANELSGVLQRLVAALKDAGFLVAALAGGSDKPGGKWHGCCVLPQREADALYATDSAWTYQAVWRRIDFLAVPDTEIGASMLYFTGNDIFNRSMRLLASRKGMRLNQHGLWKGVMRGPGRKKITQGELVEAHDEKRIFEILGVQWREPYERWC</sequence>
<dbReference type="InterPro" id="IPR029398">
    <property type="entry name" value="PolB_thumb"/>
</dbReference>
<dbReference type="CDD" id="cd00141">
    <property type="entry name" value="NT_POLXc"/>
    <property type="match status" value="1"/>
</dbReference>
<evidence type="ECO:0000256" key="13">
    <source>
        <dbReference type="PIRSR" id="PIRSR622312-50"/>
    </source>
</evidence>
<dbReference type="Gene3D" id="3.30.460.10">
    <property type="entry name" value="Beta Polymerase, domain 2"/>
    <property type="match status" value="1"/>
</dbReference>
<dbReference type="Proteomes" id="UP000033483">
    <property type="component" value="Unassembled WGS sequence"/>
</dbReference>
<dbReference type="FunFam" id="3.30.210.10:FF:000001">
    <property type="entry name" value="DNA polymerase lambda"/>
    <property type="match status" value="1"/>
</dbReference>
<evidence type="ECO:0000256" key="5">
    <source>
        <dbReference type="ARBA" id="ARBA00022695"/>
    </source>
</evidence>
<dbReference type="Gene3D" id="3.40.50.10190">
    <property type="entry name" value="BRCT domain"/>
    <property type="match status" value="1"/>
</dbReference>
<dbReference type="GO" id="GO:0005634">
    <property type="term" value="C:nucleus"/>
    <property type="evidence" value="ECO:0007669"/>
    <property type="project" value="UniProtKB-SubCell"/>
</dbReference>
<protein>
    <recommendedName>
        <fullName evidence="14">DNA polymerase</fullName>
        <ecNumber evidence="14">2.7.7.7</ecNumber>
    </recommendedName>
</protein>
<evidence type="ECO:0000256" key="4">
    <source>
        <dbReference type="ARBA" id="ARBA00022679"/>
    </source>
</evidence>
<keyword evidence="8 14" id="KW-0239">DNA-directed DNA polymerase</keyword>
<dbReference type="PROSITE" id="PS50172">
    <property type="entry name" value="BRCT"/>
    <property type="match status" value="1"/>
</dbReference>
<keyword evidence="10 14" id="KW-0234">DNA repair</keyword>
<organism evidence="17 18">
    <name type="scientific">Thielaviopsis punctulata</name>
    <dbReference type="NCBI Taxonomy" id="72032"/>
    <lineage>
        <taxon>Eukaryota</taxon>
        <taxon>Fungi</taxon>
        <taxon>Dikarya</taxon>
        <taxon>Ascomycota</taxon>
        <taxon>Pezizomycotina</taxon>
        <taxon>Sordariomycetes</taxon>
        <taxon>Hypocreomycetidae</taxon>
        <taxon>Microascales</taxon>
        <taxon>Ceratocystidaceae</taxon>
        <taxon>Thielaviopsis</taxon>
    </lineage>
</organism>
<comment type="similarity">
    <text evidence="2 14">Belongs to the DNA polymerase type-X family.</text>
</comment>
<proteinExistence type="inferred from homology"/>
<evidence type="ECO:0000256" key="7">
    <source>
        <dbReference type="ARBA" id="ARBA00022763"/>
    </source>
</evidence>
<dbReference type="SUPFAM" id="SSF81301">
    <property type="entry name" value="Nucleotidyltransferase"/>
    <property type="match status" value="1"/>
</dbReference>
<evidence type="ECO:0000256" key="10">
    <source>
        <dbReference type="ARBA" id="ARBA00023204"/>
    </source>
</evidence>
<keyword evidence="4 14" id="KW-0808">Transferase</keyword>
<dbReference type="InterPro" id="IPR018944">
    <property type="entry name" value="DNA_pol_lambd_fingers_domain"/>
</dbReference>
<dbReference type="PRINTS" id="PR00870">
    <property type="entry name" value="DNAPOLXBETA"/>
</dbReference>
<name>A0A0F4ZAE6_9PEZI</name>
<keyword evidence="14" id="KW-0539">Nucleus</keyword>
<dbReference type="SMART" id="SM00483">
    <property type="entry name" value="POLXc"/>
    <property type="match status" value="1"/>
</dbReference>
<dbReference type="InterPro" id="IPR028207">
    <property type="entry name" value="DNA_pol_B_palm_palm"/>
</dbReference>
<evidence type="ECO:0000313" key="18">
    <source>
        <dbReference type="Proteomes" id="UP000033483"/>
    </source>
</evidence>
<gene>
    <name evidence="17" type="ORF">TD95_003167</name>
</gene>
<dbReference type="Pfam" id="PF14791">
    <property type="entry name" value="DNA_pol_B_thumb"/>
    <property type="match status" value="1"/>
</dbReference>
<feature type="active site" description="Nucleophile; Schiff-base intermediate with DNA; for 5'-dRP lyase activity" evidence="13">
    <location>
        <position position="318"/>
    </location>
</feature>
<evidence type="ECO:0000256" key="1">
    <source>
        <dbReference type="ARBA" id="ARBA00001936"/>
    </source>
</evidence>
<dbReference type="GO" id="GO:0003677">
    <property type="term" value="F:DNA binding"/>
    <property type="evidence" value="ECO:0007669"/>
    <property type="project" value="UniProtKB-UniRule"/>
</dbReference>
<comment type="function">
    <text evidence="14">DNA polymerase that functions in several pathways of DNA repair. Involved in base excision repair (BER) responsible for repair of lesions that give rise to abasic (AP) sites in DNA. Also contributes to DNA double-strand break repair by non-homologous end joining and homologous recombination. Has both template-dependent and template-independent (terminal transferase) DNA polymerase activities. Has also a 5'-deoxyribose-5-phosphate lyase (dRP lyase) activity.</text>
</comment>
<keyword evidence="18" id="KW-1185">Reference proteome</keyword>
<dbReference type="EC" id="2.7.7.7" evidence="14"/>
<evidence type="ECO:0000256" key="6">
    <source>
        <dbReference type="ARBA" id="ARBA00022705"/>
    </source>
</evidence>
<dbReference type="InterPro" id="IPR010996">
    <property type="entry name" value="HHH_MUS81"/>
</dbReference>
<feature type="domain" description="BRCT" evidence="16">
    <location>
        <begin position="118"/>
        <end position="211"/>
    </location>
</feature>
<evidence type="ECO:0000256" key="2">
    <source>
        <dbReference type="ARBA" id="ARBA00008323"/>
    </source>
</evidence>
<dbReference type="PRINTS" id="PR00869">
    <property type="entry name" value="DNAPOLX"/>
</dbReference>
<evidence type="ECO:0000256" key="11">
    <source>
        <dbReference type="ARBA" id="ARBA00023239"/>
    </source>
</evidence>
<evidence type="ECO:0000256" key="3">
    <source>
        <dbReference type="ARBA" id="ARBA00022634"/>
    </source>
</evidence>
<dbReference type="PROSITE" id="PS00522">
    <property type="entry name" value="DNA_POLYMERASE_X"/>
    <property type="match status" value="1"/>
</dbReference>
<evidence type="ECO:0000256" key="14">
    <source>
        <dbReference type="RuleBase" id="RU366014"/>
    </source>
</evidence>
<dbReference type="InterPro" id="IPR002054">
    <property type="entry name" value="DNA-dir_DNA_pol_X"/>
</dbReference>
<keyword evidence="3" id="KW-0237">DNA synthesis</keyword>
<keyword evidence="11" id="KW-0456">Lyase</keyword>
<dbReference type="Pfam" id="PF14716">
    <property type="entry name" value="HHH_8"/>
    <property type="match status" value="1"/>
</dbReference>
<dbReference type="SUPFAM" id="SSF81585">
    <property type="entry name" value="PsbU/PolX domain-like"/>
    <property type="match status" value="1"/>
</dbReference>